<feature type="region of interest" description="Disordered" evidence="1">
    <location>
        <begin position="102"/>
        <end position="126"/>
    </location>
</feature>
<evidence type="ECO:0000256" key="1">
    <source>
        <dbReference type="SAM" id="MobiDB-lite"/>
    </source>
</evidence>
<gene>
    <name evidence="2" type="ORF">L873DRAFT_1847960</name>
</gene>
<evidence type="ECO:0000313" key="2">
    <source>
        <dbReference type="EMBL" id="RPA92046.1"/>
    </source>
</evidence>
<proteinExistence type="predicted"/>
<name>A0A3N4J1M0_9PEZI</name>
<protein>
    <submittedName>
        <fullName evidence="2">Uncharacterized protein</fullName>
    </submittedName>
</protein>
<sequence length="180" mass="20203">MNYSTDIPNTPLVVMTEPQNAVTDRIMPTTSQVSNPVIDPFSCPVEGCSSAFGHTRNPQNSLASHIAYMIKKKKDAVHISTLGLPLKRKQYTAEEALAAKKASQKRCENKPETKLKRKHQERVRQGKKAANAEFGAYWQQPSKVEMTQYVENYVARLEEAERLHPRASYQALTSTNTGII</sequence>
<organism evidence="2 3">
    <name type="scientific">Choiromyces venosus 120613-1</name>
    <dbReference type="NCBI Taxonomy" id="1336337"/>
    <lineage>
        <taxon>Eukaryota</taxon>
        <taxon>Fungi</taxon>
        <taxon>Dikarya</taxon>
        <taxon>Ascomycota</taxon>
        <taxon>Pezizomycotina</taxon>
        <taxon>Pezizomycetes</taxon>
        <taxon>Pezizales</taxon>
        <taxon>Tuberaceae</taxon>
        <taxon>Choiromyces</taxon>
    </lineage>
</organism>
<keyword evidence="3" id="KW-1185">Reference proteome</keyword>
<evidence type="ECO:0000313" key="3">
    <source>
        <dbReference type="Proteomes" id="UP000276215"/>
    </source>
</evidence>
<feature type="compositionally biased region" description="Basic residues" evidence="1">
    <location>
        <begin position="115"/>
        <end position="126"/>
    </location>
</feature>
<accession>A0A3N4J1M0</accession>
<dbReference type="Proteomes" id="UP000276215">
    <property type="component" value="Unassembled WGS sequence"/>
</dbReference>
<dbReference type="EMBL" id="ML120482">
    <property type="protein sequence ID" value="RPA92046.1"/>
    <property type="molecule type" value="Genomic_DNA"/>
</dbReference>
<feature type="compositionally biased region" description="Basic and acidic residues" evidence="1">
    <location>
        <begin position="105"/>
        <end position="114"/>
    </location>
</feature>
<reference evidence="2 3" key="1">
    <citation type="journal article" date="2018" name="Nat. Ecol. Evol.">
        <title>Pezizomycetes genomes reveal the molecular basis of ectomycorrhizal truffle lifestyle.</title>
        <authorList>
            <person name="Murat C."/>
            <person name="Payen T."/>
            <person name="Noel B."/>
            <person name="Kuo A."/>
            <person name="Morin E."/>
            <person name="Chen J."/>
            <person name="Kohler A."/>
            <person name="Krizsan K."/>
            <person name="Balestrini R."/>
            <person name="Da Silva C."/>
            <person name="Montanini B."/>
            <person name="Hainaut M."/>
            <person name="Levati E."/>
            <person name="Barry K.W."/>
            <person name="Belfiori B."/>
            <person name="Cichocki N."/>
            <person name="Clum A."/>
            <person name="Dockter R.B."/>
            <person name="Fauchery L."/>
            <person name="Guy J."/>
            <person name="Iotti M."/>
            <person name="Le Tacon F."/>
            <person name="Lindquist E.A."/>
            <person name="Lipzen A."/>
            <person name="Malagnac F."/>
            <person name="Mello A."/>
            <person name="Molinier V."/>
            <person name="Miyauchi S."/>
            <person name="Poulain J."/>
            <person name="Riccioni C."/>
            <person name="Rubini A."/>
            <person name="Sitrit Y."/>
            <person name="Splivallo R."/>
            <person name="Traeger S."/>
            <person name="Wang M."/>
            <person name="Zifcakova L."/>
            <person name="Wipf D."/>
            <person name="Zambonelli A."/>
            <person name="Paolocci F."/>
            <person name="Nowrousian M."/>
            <person name="Ottonello S."/>
            <person name="Baldrian P."/>
            <person name="Spatafora J.W."/>
            <person name="Henrissat B."/>
            <person name="Nagy L.G."/>
            <person name="Aury J.M."/>
            <person name="Wincker P."/>
            <person name="Grigoriev I.V."/>
            <person name="Bonfante P."/>
            <person name="Martin F.M."/>
        </authorList>
    </citation>
    <scope>NUCLEOTIDE SEQUENCE [LARGE SCALE GENOMIC DNA]</scope>
    <source>
        <strain evidence="2 3">120613-1</strain>
    </source>
</reference>
<dbReference type="AlphaFoldDB" id="A0A3N4J1M0"/>